<evidence type="ECO:0000256" key="2">
    <source>
        <dbReference type="SAM" id="Phobius"/>
    </source>
</evidence>
<feature type="compositionally biased region" description="Polar residues" evidence="1">
    <location>
        <begin position="53"/>
        <end position="73"/>
    </location>
</feature>
<keyword evidence="2" id="KW-0472">Membrane</keyword>
<accession>A0AAE9LPZ8</accession>
<evidence type="ECO:0000256" key="1">
    <source>
        <dbReference type="SAM" id="MobiDB-lite"/>
    </source>
</evidence>
<keyword evidence="2" id="KW-1133">Transmembrane helix</keyword>
<feature type="transmembrane region" description="Helical" evidence="2">
    <location>
        <begin position="25"/>
        <end position="47"/>
    </location>
</feature>
<dbReference type="Proteomes" id="UP001056716">
    <property type="component" value="Chromosome"/>
</dbReference>
<feature type="compositionally biased region" description="Polar residues" evidence="1">
    <location>
        <begin position="179"/>
        <end position="194"/>
    </location>
</feature>
<dbReference type="EMBL" id="CP098732">
    <property type="protein sequence ID" value="USE82435.1"/>
    <property type="molecule type" value="Genomic_DNA"/>
</dbReference>
<reference evidence="3" key="1">
    <citation type="submission" date="2022-06" db="EMBL/GenBank/DDBJ databases">
        <title>Isolation, identification and characterization of iprodione-degrading strains in Lhasa, Tibet.</title>
        <authorList>
            <person name="Pan H."/>
        </authorList>
    </citation>
    <scope>NUCLEOTIDE SEQUENCE</scope>
    <source>
        <strain evidence="3">Y-23</strain>
    </source>
</reference>
<dbReference type="RefSeq" id="WP_252219386.1">
    <property type="nucleotide sequence ID" value="NZ_CP098732.1"/>
</dbReference>
<gene>
    <name evidence="3" type="ORF">M5E07_11535</name>
</gene>
<protein>
    <submittedName>
        <fullName evidence="3">Uncharacterized protein</fullName>
    </submittedName>
</protein>
<keyword evidence="4" id="KW-1185">Reference proteome</keyword>
<sequence>MAQEKQNTLRILKANPAKPQKRSSIYVIAGFVGGIILSCGFFGFYLYAQNSEKTTSTDIKPNQAETTTHTSPLETKPVENATTADEDIDYPNQINEQEMSALFKHSVNSPTNLNKHTPNSSPFANLGQQPELASKDVGIIEKKVQKPQPMTPTAKPLAQGVVKPALLDQLDKEAELAQPQAQTTHPSSPAVQSN</sequence>
<evidence type="ECO:0000313" key="4">
    <source>
        <dbReference type="Proteomes" id="UP001056716"/>
    </source>
</evidence>
<feature type="region of interest" description="Disordered" evidence="1">
    <location>
        <begin position="165"/>
        <end position="194"/>
    </location>
</feature>
<feature type="region of interest" description="Disordered" evidence="1">
    <location>
        <begin position="141"/>
        <end position="160"/>
    </location>
</feature>
<keyword evidence="2" id="KW-0812">Transmembrane</keyword>
<dbReference type="KEGG" id="atz:M5E07_11535"/>
<organism evidence="3 4">
    <name type="scientific">Acinetobacter tibetensis</name>
    <dbReference type="NCBI Taxonomy" id="2943497"/>
    <lineage>
        <taxon>Bacteria</taxon>
        <taxon>Pseudomonadati</taxon>
        <taxon>Pseudomonadota</taxon>
        <taxon>Gammaproteobacteria</taxon>
        <taxon>Moraxellales</taxon>
        <taxon>Moraxellaceae</taxon>
        <taxon>Acinetobacter</taxon>
    </lineage>
</organism>
<evidence type="ECO:0000313" key="3">
    <source>
        <dbReference type="EMBL" id="USE82435.1"/>
    </source>
</evidence>
<proteinExistence type="predicted"/>
<feature type="region of interest" description="Disordered" evidence="1">
    <location>
        <begin position="53"/>
        <end position="83"/>
    </location>
</feature>
<dbReference type="AlphaFoldDB" id="A0AAE9LPZ8"/>
<name>A0AAE9LPZ8_9GAMM</name>